<organism evidence="1 4">
    <name type="scientific">Lactobacillus selangorensis</name>
    <dbReference type="NCBI Taxonomy" id="81857"/>
    <lineage>
        <taxon>Bacteria</taxon>
        <taxon>Bacillati</taxon>
        <taxon>Bacillota</taxon>
        <taxon>Bacilli</taxon>
        <taxon>Lactobacillales</taxon>
        <taxon>Lactobacillaceae</taxon>
        <taxon>Lactobacillus</taxon>
    </lineage>
</organism>
<gene>
    <name evidence="1" type="ORF">IV38_GL001196</name>
    <name evidence="2" type="ORF">IV40_GL000657</name>
</gene>
<dbReference type="EMBL" id="JQAZ01000002">
    <property type="protein sequence ID" value="KRN32607.1"/>
    <property type="molecule type" value="Genomic_DNA"/>
</dbReference>
<dbReference type="AlphaFoldDB" id="A0A0R2FU20"/>
<proteinExistence type="predicted"/>
<keyword evidence="3" id="KW-1185">Reference proteome</keyword>
<accession>A0A0R2FU20</accession>
<protein>
    <submittedName>
        <fullName evidence="1">Uncharacterized protein</fullName>
    </submittedName>
</protein>
<name>A0A0R2FU20_9LACO</name>
<dbReference type="PATRIC" id="fig|81857.3.peg.1202"/>
<evidence type="ECO:0000313" key="3">
    <source>
        <dbReference type="Proteomes" id="UP000051645"/>
    </source>
</evidence>
<evidence type="ECO:0000313" key="1">
    <source>
        <dbReference type="EMBL" id="KRN28983.1"/>
    </source>
</evidence>
<dbReference type="RefSeq" id="WP_057768871.1">
    <property type="nucleotide sequence ID" value="NZ_JQAT01000002.1"/>
</dbReference>
<sequence length="95" mass="11393">MKHDFSGDQFYYLVVVNPVYWIRTVPLDRHYPFHLLHVRDTFEHGKFVQRQFAAAKTTDLTVQQAQKLQTEKLWQGLDLRWTQTAAEALKKDFRQ</sequence>
<evidence type="ECO:0000313" key="2">
    <source>
        <dbReference type="EMBL" id="KRN32607.1"/>
    </source>
</evidence>
<comment type="caution">
    <text evidence="1">The sequence shown here is derived from an EMBL/GenBank/DDBJ whole genome shotgun (WGS) entry which is preliminary data.</text>
</comment>
<evidence type="ECO:0000313" key="4">
    <source>
        <dbReference type="Proteomes" id="UP000051751"/>
    </source>
</evidence>
<dbReference type="EMBL" id="JQAT01000002">
    <property type="protein sequence ID" value="KRN28983.1"/>
    <property type="molecule type" value="Genomic_DNA"/>
</dbReference>
<reference evidence="3 4" key="1">
    <citation type="journal article" date="2015" name="Genome Announc.">
        <title>Expanding the biotechnology potential of lactobacilli through comparative genomics of 213 strains and associated genera.</title>
        <authorList>
            <person name="Sun Z."/>
            <person name="Harris H.M."/>
            <person name="McCann A."/>
            <person name="Guo C."/>
            <person name="Argimon S."/>
            <person name="Zhang W."/>
            <person name="Yang X."/>
            <person name="Jeffery I.B."/>
            <person name="Cooney J.C."/>
            <person name="Kagawa T.F."/>
            <person name="Liu W."/>
            <person name="Song Y."/>
            <person name="Salvetti E."/>
            <person name="Wrobel A."/>
            <person name="Rasinkangas P."/>
            <person name="Parkhill J."/>
            <person name="Rea M.C."/>
            <person name="O'Sullivan O."/>
            <person name="Ritari J."/>
            <person name="Douillard F.P."/>
            <person name="Paul Ross R."/>
            <person name="Yang R."/>
            <person name="Briner A.E."/>
            <person name="Felis G.E."/>
            <person name="de Vos W.M."/>
            <person name="Barrangou R."/>
            <person name="Klaenhammer T.R."/>
            <person name="Caufield P.W."/>
            <person name="Cui Y."/>
            <person name="Zhang H."/>
            <person name="O'Toole P.W."/>
        </authorList>
    </citation>
    <scope>NUCLEOTIDE SEQUENCE [LARGE SCALE GENOMIC DNA]</scope>
    <source>
        <strain evidence="1 4">ATCC BAA-66</strain>
        <strain evidence="2 3">DSM 13344</strain>
    </source>
</reference>
<dbReference type="Proteomes" id="UP000051645">
    <property type="component" value="Unassembled WGS sequence"/>
</dbReference>
<dbReference type="Proteomes" id="UP000051751">
    <property type="component" value="Unassembled WGS sequence"/>
</dbReference>